<reference evidence="1 2" key="2">
    <citation type="journal article" date="2021" name="Genomics">
        <title>High-quality reference genome for Clonorchis sinensis.</title>
        <authorList>
            <person name="Young N.D."/>
            <person name="Stroehlein A.J."/>
            <person name="Kinkar L."/>
            <person name="Wang T."/>
            <person name="Sohn W.M."/>
            <person name="Chang B.C.H."/>
            <person name="Kaur P."/>
            <person name="Weisz D."/>
            <person name="Dudchenko O."/>
            <person name="Aiden E.L."/>
            <person name="Korhonen P.K."/>
            <person name="Gasser R.B."/>
        </authorList>
    </citation>
    <scope>NUCLEOTIDE SEQUENCE [LARGE SCALE GENOMIC DNA]</scope>
    <source>
        <strain evidence="1">Cs-k2</strain>
    </source>
</reference>
<proteinExistence type="predicted"/>
<dbReference type="Proteomes" id="UP000286415">
    <property type="component" value="Unassembled WGS sequence"/>
</dbReference>
<protein>
    <submittedName>
        <fullName evidence="1">Uncharacterized protein</fullName>
    </submittedName>
</protein>
<sequence length="207" mass="23232">MHFAVNSSNPVPCLTCLRTALGSIQRDRLWTILQVYDVSGEVAPYFKCLSSFKLIKRALSVFSYLGDKSRLPLTRVPRDETFQCSVIFGTPSPNSSLFGWKKGLCGFPCTTLQPVLWRITNPSPASRLLLFRPGQCCSTPSIVLPSGGVAAKHRKRVTTRLFIHFSFVRVFWLCTVRFAYEVRSGGCRSGFTGHVFAVDLTYPDFYD</sequence>
<comment type="caution">
    <text evidence="1">The sequence shown here is derived from an EMBL/GenBank/DDBJ whole genome shotgun (WGS) entry which is preliminary data.</text>
</comment>
<organism evidence="1 2">
    <name type="scientific">Clonorchis sinensis</name>
    <name type="common">Chinese liver fluke</name>
    <dbReference type="NCBI Taxonomy" id="79923"/>
    <lineage>
        <taxon>Eukaryota</taxon>
        <taxon>Metazoa</taxon>
        <taxon>Spiralia</taxon>
        <taxon>Lophotrochozoa</taxon>
        <taxon>Platyhelminthes</taxon>
        <taxon>Trematoda</taxon>
        <taxon>Digenea</taxon>
        <taxon>Opisthorchiida</taxon>
        <taxon>Opisthorchiata</taxon>
        <taxon>Opisthorchiidae</taxon>
        <taxon>Clonorchis</taxon>
    </lineage>
</organism>
<reference evidence="1 2" key="1">
    <citation type="journal article" date="2018" name="Biotechnol. Adv.">
        <title>Improved genomic resources and new bioinformatic workflow for the carcinogenic parasite Clonorchis sinensis: Biotechnological implications.</title>
        <authorList>
            <person name="Wang D."/>
            <person name="Korhonen P.K."/>
            <person name="Gasser R.B."/>
            <person name="Young N.D."/>
        </authorList>
    </citation>
    <scope>NUCLEOTIDE SEQUENCE [LARGE SCALE GENOMIC DNA]</scope>
    <source>
        <strain evidence="1">Cs-k2</strain>
    </source>
</reference>
<gene>
    <name evidence="1" type="ORF">CSKR_102138</name>
</gene>
<keyword evidence="2" id="KW-1185">Reference proteome</keyword>
<dbReference type="EMBL" id="NIRI02000013">
    <property type="protein sequence ID" value="KAG5452711.1"/>
    <property type="molecule type" value="Genomic_DNA"/>
</dbReference>
<name>A0A419Q9X0_CLOSI</name>
<evidence type="ECO:0000313" key="1">
    <source>
        <dbReference type="EMBL" id="KAG5452711.1"/>
    </source>
</evidence>
<dbReference type="InParanoid" id="A0A419Q9X0"/>
<evidence type="ECO:0000313" key="2">
    <source>
        <dbReference type="Proteomes" id="UP000286415"/>
    </source>
</evidence>
<accession>A0A419Q9X0</accession>
<dbReference type="AlphaFoldDB" id="A0A419Q9X0"/>